<dbReference type="InterPro" id="IPR002201">
    <property type="entry name" value="Glyco_trans_9"/>
</dbReference>
<evidence type="ECO:0000256" key="2">
    <source>
        <dbReference type="ARBA" id="ARBA00022679"/>
    </source>
</evidence>
<organism evidence="6 7">
    <name type="scientific">Candidatus Acidiferrum panamense</name>
    <dbReference type="NCBI Taxonomy" id="2741543"/>
    <lineage>
        <taxon>Bacteria</taxon>
        <taxon>Pseudomonadati</taxon>
        <taxon>Acidobacteriota</taxon>
        <taxon>Terriglobia</taxon>
        <taxon>Candidatus Acidiferrales</taxon>
        <taxon>Candidatus Acidiferrum</taxon>
    </lineage>
</organism>
<evidence type="ECO:0000313" key="6">
    <source>
        <dbReference type="EMBL" id="MBA0084692.1"/>
    </source>
</evidence>
<dbReference type="CDD" id="cd03789">
    <property type="entry name" value="GT9_LPS_heptosyltransferase"/>
    <property type="match status" value="1"/>
</dbReference>
<dbReference type="EC" id="2.4.99.24" evidence="4"/>
<dbReference type="SUPFAM" id="SSF53756">
    <property type="entry name" value="UDP-Glycosyltransferase/glycogen phosphorylase"/>
    <property type="match status" value="1"/>
</dbReference>
<reference evidence="6" key="1">
    <citation type="submission" date="2020-06" db="EMBL/GenBank/DDBJ databases">
        <title>Legume-microbial interactions unlock mineral nutrients during tropical forest succession.</title>
        <authorList>
            <person name="Epihov D.Z."/>
        </authorList>
    </citation>
    <scope>NUCLEOTIDE SEQUENCE [LARGE SCALE GENOMIC DNA]</scope>
    <source>
        <strain evidence="6">Pan2503</strain>
    </source>
</reference>
<dbReference type="Pfam" id="PF01075">
    <property type="entry name" value="Glyco_transf_9"/>
    <property type="match status" value="1"/>
</dbReference>
<comment type="caution">
    <text evidence="6">The sequence shown here is derived from an EMBL/GenBank/DDBJ whole genome shotgun (WGS) entry which is preliminary data.</text>
</comment>
<comment type="similarity">
    <text evidence="3">Belongs to the glycosyltransferase 9 family.</text>
</comment>
<dbReference type="GO" id="GO:0005829">
    <property type="term" value="C:cytosol"/>
    <property type="evidence" value="ECO:0007669"/>
    <property type="project" value="TreeGrafter"/>
</dbReference>
<comment type="catalytic activity">
    <reaction evidence="5">
        <text>an L-alpha-D-Hep-(1-&gt;5)-[alpha-Kdo-(2-&gt;4)]-alpha-Kdo-(2-&gt;6)-lipid A + ADP-L-glycero-beta-D-manno-heptose = an L-alpha-D-Hep-(1-&gt;3)-L-alpha-D-Hep-(1-&gt;5)-[alpha-Kdo-(2-&gt;4)]-alpha-Kdo-(2-&gt;6)-lipid A + ADP + H(+)</text>
        <dbReference type="Rhea" id="RHEA:74071"/>
        <dbReference type="ChEBI" id="CHEBI:15378"/>
        <dbReference type="ChEBI" id="CHEBI:61506"/>
        <dbReference type="ChEBI" id="CHEBI:193068"/>
        <dbReference type="ChEBI" id="CHEBI:193069"/>
        <dbReference type="ChEBI" id="CHEBI:456216"/>
        <dbReference type="EC" id="2.4.99.24"/>
    </reaction>
</comment>
<gene>
    <name evidence="6" type="primary">waaF</name>
    <name evidence="6" type="ORF">HRJ53_06840</name>
</gene>
<dbReference type="AlphaFoldDB" id="A0A7V8SWJ1"/>
<name>A0A7V8SWJ1_9BACT</name>
<accession>A0A7V8SWJ1</accession>
<dbReference type="GO" id="GO:0008713">
    <property type="term" value="F:ADP-heptose-lipopolysaccharide heptosyltransferase activity"/>
    <property type="evidence" value="ECO:0007669"/>
    <property type="project" value="UniProtKB-EC"/>
</dbReference>
<proteinExistence type="inferred from homology"/>
<dbReference type="EMBL" id="JACDQQ010000669">
    <property type="protein sequence ID" value="MBA0084692.1"/>
    <property type="molecule type" value="Genomic_DNA"/>
</dbReference>
<dbReference type="Gene3D" id="3.40.50.2000">
    <property type="entry name" value="Glycogen Phosphorylase B"/>
    <property type="match status" value="2"/>
</dbReference>
<evidence type="ECO:0000256" key="5">
    <source>
        <dbReference type="ARBA" id="ARBA00047503"/>
    </source>
</evidence>
<dbReference type="PANTHER" id="PTHR30160">
    <property type="entry name" value="TETRAACYLDISACCHARIDE 4'-KINASE-RELATED"/>
    <property type="match status" value="1"/>
</dbReference>
<protein>
    <recommendedName>
        <fullName evidence="4">lipopolysaccharide heptosyltransferase II</fullName>
        <ecNumber evidence="4">2.4.99.24</ecNumber>
    </recommendedName>
</protein>
<dbReference type="GO" id="GO:0009244">
    <property type="term" value="P:lipopolysaccharide core region biosynthetic process"/>
    <property type="evidence" value="ECO:0007669"/>
    <property type="project" value="TreeGrafter"/>
</dbReference>
<dbReference type="Proteomes" id="UP000567293">
    <property type="component" value="Unassembled WGS sequence"/>
</dbReference>
<evidence type="ECO:0000256" key="1">
    <source>
        <dbReference type="ARBA" id="ARBA00022676"/>
    </source>
</evidence>
<dbReference type="NCBIfam" id="TIGR02195">
    <property type="entry name" value="heptsyl_trn_II"/>
    <property type="match status" value="1"/>
</dbReference>
<dbReference type="InterPro" id="IPR011910">
    <property type="entry name" value="RfaF"/>
</dbReference>
<keyword evidence="2" id="KW-0808">Transferase</keyword>
<keyword evidence="1" id="KW-0328">Glycosyltransferase</keyword>
<dbReference type="PANTHER" id="PTHR30160:SF7">
    <property type="entry name" value="ADP-HEPTOSE--LPS HEPTOSYLTRANSFERASE 2"/>
    <property type="match status" value="1"/>
</dbReference>
<keyword evidence="7" id="KW-1185">Reference proteome</keyword>
<evidence type="ECO:0000256" key="4">
    <source>
        <dbReference type="ARBA" id="ARBA00044042"/>
    </source>
</evidence>
<evidence type="ECO:0000313" key="7">
    <source>
        <dbReference type="Proteomes" id="UP000567293"/>
    </source>
</evidence>
<dbReference type="InterPro" id="IPR051199">
    <property type="entry name" value="LPS_LOS_Heptosyltrfase"/>
</dbReference>
<sequence>MKILIRATNWVGDAIMAVPALRAVRCRFPEAEIAILARPYVADVYRDQGISNQLIAYDSRSKHSGMFGRERLVAELRTMRFDVALLLQNAFDAAWLAWRAKVPERIGYARDGRAFLLTHAVPVPKSNEIPPHEKFYYLELLRRAGWIDSLWDGPIITLYVSEQNRRSAAEFLAASGARQNALRIAIGAGASYGSAKCWPPSRFAELANRLQAQTDADVILFGTASEAAVTRAICSELRRPPIDLTEKTAIADLPPLLSQCHLFIGNDSGAMHIAAAVGLPVVAVFGPTDPQGTAPVTPRSTIVQQKPYCSPCFLRHCPTDHRCMLSVTPDMVEAATKPWLRAAEAQRA</sequence>
<evidence type="ECO:0000256" key="3">
    <source>
        <dbReference type="ARBA" id="ARBA00043995"/>
    </source>
</evidence>